<accession>A0A1X7H4U0</accession>
<dbReference type="Pfam" id="PF13302">
    <property type="entry name" value="Acetyltransf_3"/>
    <property type="match status" value="1"/>
</dbReference>
<sequence length="164" mass="19156">MNHFKEITTSRLLLRELSLRDAESVFRHFSDPEVTRFMDIDPCEKLEEAEEIIQFHMDDSGCRYGLFIKSSGELAGTCGYHCWVKEVPSRAEIGFDLSSSYWGQGFMQEALVEILKLGFDDMQLDIIEATVEQDNIRSQKLLTKMNFTREEELRDGLYYYTLKK</sequence>
<dbReference type="GO" id="GO:0008999">
    <property type="term" value="F:protein-N-terminal-alanine acetyltransferase activity"/>
    <property type="evidence" value="ECO:0007669"/>
    <property type="project" value="TreeGrafter"/>
</dbReference>
<dbReference type="Proteomes" id="UP000192940">
    <property type="component" value="Chromosome I"/>
</dbReference>
<feature type="domain" description="N-acetyltransferase" evidence="1">
    <location>
        <begin position="12"/>
        <end position="164"/>
    </location>
</feature>
<name>A0A1X7H4U0_9BACL</name>
<dbReference type="Gene3D" id="3.40.630.30">
    <property type="match status" value="1"/>
</dbReference>
<keyword evidence="2" id="KW-0808">Transferase</keyword>
<dbReference type="PANTHER" id="PTHR43792:SF9">
    <property type="entry name" value="RIBOSOMAL-PROTEIN-ALANINE ACETYLTRANSFERASE"/>
    <property type="match status" value="1"/>
</dbReference>
<dbReference type="InterPro" id="IPR016181">
    <property type="entry name" value="Acyl_CoA_acyltransferase"/>
</dbReference>
<dbReference type="EMBL" id="LT840184">
    <property type="protein sequence ID" value="SMF79597.1"/>
    <property type="molecule type" value="Genomic_DNA"/>
</dbReference>
<dbReference type="InterPro" id="IPR051531">
    <property type="entry name" value="N-acetyltransferase"/>
</dbReference>
<dbReference type="SUPFAM" id="SSF55729">
    <property type="entry name" value="Acyl-CoA N-acyltransferases (Nat)"/>
    <property type="match status" value="1"/>
</dbReference>
<evidence type="ECO:0000259" key="1">
    <source>
        <dbReference type="PROSITE" id="PS51186"/>
    </source>
</evidence>
<dbReference type="AlphaFoldDB" id="A0A1X7H4U0"/>
<dbReference type="RefSeq" id="WP_208918619.1">
    <property type="nucleotide sequence ID" value="NZ_LT840184.1"/>
</dbReference>
<dbReference type="PANTHER" id="PTHR43792">
    <property type="entry name" value="GNAT FAMILY, PUTATIVE (AFU_ORTHOLOGUE AFUA_3G00765)-RELATED-RELATED"/>
    <property type="match status" value="1"/>
</dbReference>
<evidence type="ECO:0000313" key="2">
    <source>
        <dbReference type="EMBL" id="SMF79597.1"/>
    </source>
</evidence>
<keyword evidence="3" id="KW-1185">Reference proteome</keyword>
<gene>
    <name evidence="2" type="ORF">SAMN05661091_1735</name>
</gene>
<dbReference type="PROSITE" id="PS51186">
    <property type="entry name" value="GNAT"/>
    <property type="match status" value="1"/>
</dbReference>
<reference evidence="2 3" key="1">
    <citation type="submission" date="2017-04" db="EMBL/GenBank/DDBJ databases">
        <authorList>
            <person name="Afonso C.L."/>
            <person name="Miller P.J."/>
            <person name="Scott M.A."/>
            <person name="Spackman E."/>
            <person name="Goraichik I."/>
            <person name="Dimitrov K.M."/>
            <person name="Suarez D.L."/>
            <person name="Swayne D.E."/>
        </authorList>
    </citation>
    <scope>NUCLEOTIDE SEQUENCE [LARGE SCALE GENOMIC DNA]</scope>
    <source>
        <strain evidence="2 3">N3/975</strain>
    </source>
</reference>
<evidence type="ECO:0000313" key="3">
    <source>
        <dbReference type="Proteomes" id="UP000192940"/>
    </source>
</evidence>
<protein>
    <submittedName>
        <fullName evidence="2">Ribosomal-protein-alanine N-acetyltransferase</fullName>
    </submittedName>
</protein>
<dbReference type="InterPro" id="IPR000182">
    <property type="entry name" value="GNAT_dom"/>
</dbReference>
<proteinExistence type="predicted"/>
<dbReference type="STRING" id="1313296.SAMN05661091_1735"/>
<organism evidence="2 3">
    <name type="scientific">Paenibacillus uliginis N3/975</name>
    <dbReference type="NCBI Taxonomy" id="1313296"/>
    <lineage>
        <taxon>Bacteria</taxon>
        <taxon>Bacillati</taxon>
        <taxon>Bacillota</taxon>
        <taxon>Bacilli</taxon>
        <taxon>Bacillales</taxon>
        <taxon>Paenibacillaceae</taxon>
        <taxon>Paenibacillus</taxon>
    </lineage>
</organism>
<dbReference type="GO" id="GO:0005737">
    <property type="term" value="C:cytoplasm"/>
    <property type="evidence" value="ECO:0007669"/>
    <property type="project" value="TreeGrafter"/>
</dbReference>